<reference evidence="5 6" key="1">
    <citation type="submission" date="2023-07" db="EMBL/GenBank/DDBJ databases">
        <title>Sequencing the genomes of 1000 actinobacteria strains.</title>
        <authorList>
            <person name="Klenk H.-P."/>
        </authorList>
    </citation>
    <scope>NUCLEOTIDE SEQUENCE [LARGE SCALE GENOMIC DNA]</scope>
    <source>
        <strain evidence="5 6">DSM 19426</strain>
    </source>
</reference>
<proteinExistence type="predicted"/>
<feature type="domain" description="Bacterial bifunctional deaminase-reductase C-terminal" evidence="4">
    <location>
        <begin position="25"/>
        <end position="214"/>
    </location>
</feature>
<name>A0ABU2BZ72_9ACTN</name>
<dbReference type="Pfam" id="PF01872">
    <property type="entry name" value="RibD_C"/>
    <property type="match status" value="1"/>
</dbReference>
<protein>
    <submittedName>
        <fullName evidence="5">Riboflavin biosynthesis pyrimidine reductase</fullName>
    </submittedName>
</protein>
<evidence type="ECO:0000256" key="3">
    <source>
        <dbReference type="ARBA" id="ARBA00023002"/>
    </source>
</evidence>
<keyword evidence="2" id="KW-0521">NADP</keyword>
<evidence type="ECO:0000313" key="5">
    <source>
        <dbReference type="EMBL" id="MDR7363705.1"/>
    </source>
</evidence>
<dbReference type="InterPro" id="IPR050765">
    <property type="entry name" value="Riboflavin_Biosynth_HTPR"/>
</dbReference>
<organism evidence="5 6">
    <name type="scientific">Nocardioides marmoribigeumensis</name>
    <dbReference type="NCBI Taxonomy" id="433649"/>
    <lineage>
        <taxon>Bacteria</taxon>
        <taxon>Bacillati</taxon>
        <taxon>Actinomycetota</taxon>
        <taxon>Actinomycetes</taxon>
        <taxon>Propionibacteriales</taxon>
        <taxon>Nocardioidaceae</taxon>
        <taxon>Nocardioides</taxon>
    </lineage>
</organism>
<accession>A0ABU2BZ72</accession>
<dbReference type="Gene3D" id="3.40.430.10">
    <property type="entry name" value="Dihydrofolate Reductase, subunit A"/>
    <property type="match status" value="1"/>
</dbReference>
<comment type="pathway">
    <text evidence="1">Cofactor biosynthesis; riboflavin biosynthesis.</text>
</comment>
<sequence>MTDVLALADLSDEQLREVYAAPRRPWTRVLFVATVDGATQGADGLSKSISNDADQRVFQTLRDLADVIVVGAGTVREEAYEPNPKPLVVVSRSGRVPESLQAGDLSQVFLATGSDAEAMDQARELLGDRVLVLGKEGPELSQLRDALVGRGFTDLLCEGGPSLAGDLWAQGLADELALTVVPRIVGGEHRRPVQGADSDVELRLASLLTAGDTLVQRWVVA</sequence>
<evidence type="ECO:0000313" key="6">
    <source>
        <dbReference type="Proteomes" id="UP001183648"/>
    </source>
</evidence>
<dbReference type="PANTHER" id="PTHR38011">
    <property type="entry name" value="DIHYDROFOLATE REDUCTASE FAMILY PROTEIN (AFU_ORTHOLOGUE AFUA_8G06820)"/>
    <property type="match status" value="1"/>
</dbReference>
<evidence type="ECO:0000256" key="2">
    <source>
        <dbReference type="ARBA" id="ARBA00022857"/>
    </source>
</evidence>
<dbReference type="InterPro" id="IPR002734">
    <property type="entry name" value="RibDG_C"/>
</dbReference>
<comment type="caution">
    <text evidence="5">The sequence shown here is derived from an EMBL/GenBank/DDBJ whole genome shotgun (WGS) entry which is preliminary data.</text>
</comment>
<keyword evidence="6" id="KW-1185">Reference proteome</keyword>
<dbReference type="SUPFAM" id="SSF53597">
    <property type="entry name" value="Dihydrofolate reductase-like"/>
    <property type="match status" value="1"/>
</dbReference>
<dbReference type="EMBL" id="JAVDYG010000001">
    <property type="protein sequence ID" value="MDR7363705.1"/>
    <property type="molecule type" value="Genomic_DNA"/>
</dbReference>
<keyword evidence="3" id="KW-0560">Oxidoreductase</keyword>
<evidence type="ECO:0000256" key="1">
    <source>
        <dbReference type="ARBA" id="ARBA00005104"/>
    </source>
</evidence>
<evidence type="ECO:0000259" key="4">
    <source>
        <dbReference type="Pfam" id="PF01872"/>
    </source>
</evidence>
<dbReference type="RefSeq" id="WP_310304397.1">
    <property type="nucleotide sequence ID" value="NZ_BAAAPS010000005.1"/>
</dbReference>
<gene>
    <name evidence="5" type="ORF">J2S63_003258</name>
</gene>
<dbReference type="Proteomes" id="UP001183648">
    <property type="component" value="Unassembled WGS sequence"/>
</dbReference>
<dbReference type="InterPro" id="IPR024072">
    <property type="entry name" value="DHFR-like_dom_sf"/>
</dbReference>
<dbReference type="PANTHER" id="PTHR38011:SF7">
    <property type="entry name" value="2,5-DIAMINO-6-RIBOSYLAMINO-4(3H)-PYRIMIDINONE 5'-PHOSPHATE REDUCTASE"/>
    <property type="match status" value="1"/>
</dbReference>